<evidence type="ECO:0000256" key="1">
    <source>
        <dbReference type="SAM" id="MobiDB-lite"/>
    </source>
</evidence>
<evidence type="ECO:0000313" key="4">
    <source>
        <dbReference type="Proteomes" id="UP000230423"/>
    </source>
</evidence>
<feature type="region of interest" description="Disordered" evidence="1">
    <location>
        <begin position="29"/>
        <end position="82"/>
    </location>
</feature>
<protein>
    <submittedName>
        <fullName evidence="3">Uncharacterized protein</fullName>
    </submittedName>
</protein>
<evidence type="ECO:0000256" key="2">
    <source>
        <dbReference type="SAM" id="SignalP"/>
    </source>
</evidence>
<feature type="chain" id="PRO_5013688357" evidence="2">
    <location>
        <begin position="19"/>
        <end position="100"/>
    </location>
</feature>
<keyword evidence="4" id="KW-1185">Reference proteome</keyword>
<proteinExistence type="predicted"/>
<dbReference type="EMBL" id="KZ349699">
    <property type="protein sequence ID" value="PIO64660.1"/>
    <property type="molecule type" value="Genomic_DNA"/>
</dbReference>
<dbReference type="AlphaFoldDB" id="A0A2G9U575"/>
<name>A0A2G9U575_TELCI</name>
<feature type="signal peptide" evidence="2">
    <location>
        <begin position="1"/>
        <end position="18"/>
    </location>
</feature>
<sequence length="100" mass="11465">MKIALVFFLCAIITVCSARFWRPYRRFWQKPSGGGGGPEESTYITNPDKQLEPIPRPPPATAPPPPRERMSPNGPSWMFHEPSPNMEFMGGIFRRMRRFG</sequence>
<keyword evidence="2" id="KW-0732">Signal</keyword>
<accession>A0A2G9U575</accession>
<dbReference type="Proteomes" id="UP000230423">
    <property type="component" value="Unassembled WGS sequence"/>
</dbReference>
<evidence type="ECO:0000313" key="3">
    <source>
        <dbReference type="EMBL" id="PIO64660.1"/>
    </source>
</evidence>
<gene>
    <name evidence="3" type="ORF">TELCIR_13701</name>
</gene>
<organism evidence="3 4">
    <name type="scientific">Teladorsagia circumcincta</name>
    <name type="common">Brown stomach worm</name>
    <name type="synonym">Ostertagia circumcincta</name>
    <dbReference type="NCBI Taxonomy" id="45464"/>
    <lineage>
        <taxon>Eukaryota</taxon>
        <taxon>Metazoa</taxon>
        <taxon>Ecdysozoa</taxon>
        <taxon>Nematoda</taxon>
        <taxon>Chromadorea</taxon>
        <taxon>Rhabditida</taxon>
        <taxon>Rhabditina</taxon>
        <taxon>Rhabditomorpha</taxon>
        <taxon>Strongyloidea</taxon>
        <taxon>Trichostrongylidae</taxon>
        <taxon>Teladorsagia</taxon>
    </lineage>
</organism>
<feature type="compositionally biased region" description="Pro residues" evidence="1">
    <location>
        <begin position="54"/>
        <end position="65"/>
    </location>
</feature>
<reference evidence="3 4" key="1">
    <citation type="submission" date="2015-09" db="EMBL/GenBank/DDBJ databases">
        <title>Draft genome of the parasitic nematode Teladorsagia circumcincta isolate WARC Sus (inbred).</title>
        <authorList>
            <person name="Mitreva M."/>
        </authorList>
    </citation>
    <scope>NUCLEOTIDE SEQUENCE [LARGE SCALE GENOMIC DNA]</scope>
    <source>
        <strain evidence="3 4">S</strain>
    </source>
</reference>